<protein>
    <submittedName>
        <fullName evidence="3">DUF4178 domain-containing protein</fullName>
    </submittedName>
</protein>
<keyword evidence="4" id="KW-1185">Reference proteome</keyword>
<name>A0ABW5CUU3_9BACT</name>
<dbReference type="Pfam" id="PF13785">
    <property type="entry name" value="DUF4178"/>
    <property type="match status" value="1"/>
</dbReference>
<keyword evidence="1" id="KW-0812">Transmembrane</keyword>
<dbReference type="InterPro" id="IPR025235">
    <property type="entry name" value="DUF4178"/>
</dbReference>
<dbReference type="RefSeq" id="WP_250428933.1">
    <property type="nucleotide sequence ID" value="NZ_JALPRR010000002.1"/>
</dbReference>
<comment type="caution">
    <text evidence="3">The sequence shown here is derived from an EMBL/GenBank/DDBJ whole genome shotgun (WGS) entry which is preliminary data.</text>
</comment>
<feature type="domain" description="DUF4178" evidence="2">
    <location>
        <begin position="71"/>
        <end position="204"/>
    </location>
</feature>
<feature type="transmembrane region" description="Helical" evidence="1">
    <location>
        <begin position="395"/>
        <end position="415"/>
    </location>
</feature>
<keyword evidence="1" id="KW-1133">Transmembrane helix</keyword>
<organism evidence="3 4">
    <name type="scientific">Pontibacter ruber</name>
    <dbReference type="NCBI Taxonomy" id="1343895"/>
    <lineage>
        <taxon>Bacteria</taxon>
        <taxon>Pseudomonadati</taxon>
        <taxon>Bacteroidota</taxon>
        <taxon>Cytophagia</taxon>
        <taxon>Cytophagales</taxon>
        <taxon>Hymenobacteraceae</taxon>
        <taxon>Pontibacter</taxon>
    </lineage>
</organism>
<feature type="transmembrane region" description="Helical" evidence="1">
    <location>
        <begin position="241"/>
        <end position="259"/>
    </location>
</feature>
<evidence type="ECO:0000313" key="4">
    <source>
        <dbReference type="Proteomes" id="UP001597374"/>
    </source>
</evidence>
<sequence>MSGFDLVEKEKLPAVAAISCTRCNHNIQLTTHAQAVNIGCSNCGHVLQWQNNQWAGIKNLKQHKILPAIPVGSSGRIKGIVYKVVGFVLYQEARSQHRWREYVLFNPLHGYAFLSEYDGHWTYFTFITDLPLKPTRDRSMHYQGEKYKLFHRYGSKVLYAEGEFTWKILENASHYTEFVAPPYMLAQETSSDEACWMKGTYMEPGEVRETFGLTSSLPERIGVGAIEPFDKAFSFGKVSQLGGIALVMLVVLQVFFMIVNRPQQLVEQSFDVPPPKEEYGPVNLSAIPGPSFTLNSMTGTSNLEFELYAPVDNEWFALGITLINTTTNEAYDFELGTEYYSGYTGGESWSEGSTTNDVDLSAMPDGTYRMILQPYKGILSKVNSFRIQVRKDVPLWSNFWIVLLLLAVVPGVQWIRHHSFEKSRWMNSDYSPYTYE</sequence>
<reference evidence="4" key="1">
    <citation type="journal article" date="2019" name="Int. J. Syst. Evol. Microbiol.">
        <title>The Global Catalogue of Microorganisms (GCM) 10K type strain sequencing project: providing services to taxonomists for standard genome sequencing and annotation.</title>
        <authorList>
            <consortium name="The Broad Institute Genomics Platform"/>
            <consortium name="The Broad Institute Genome Sequencing Center for Infectious Disease"/>
            <person name="Wu L."/>
            <person name="Ma J."/>
        </authorList>
    </citation>
    <scope>NUCLEOTIDE SEQUENCE [LARGE SCALE GENOMIC DNA]</scope>
    <source>
        <strain evidence="4">CGMCC 4.1782</strain>
    </source>
</reference>
<evidence type="ECO:0000313" key="3">
    <source>
        <dbReference type="EMBL" id="MFD2245563.1"/>
    </source>
</evidence>
<gene>
    <name evidence="3" type="ORF">ACFSKP_04800</name>
</gene>
<accession>A0ABW5CUU3</accession>
<dbReference type="EMBL" id="JBHUIM010000001">
    <property type="protein sequence ID" value="MFD2245563.1"/>
    <property type="molecule type" value="Genomic_DNA"/>
</dbReference>
<evidence type="ECO:0000256" key="1">
    <source>
        <dbReference type="SAM" id="Phobius"/>
    </source>
</evidence>
<proteinExistence type="predicted"/>
<dbReference type="Proteomes" id="UP001597374">
    <property type="component" value="Unassembled WGS sequence"/>
</dbReference>
<evidence type="ECO:0000259" key="2">
    <source>
        <dbReference type="Pfam" id="PF13785"/>
    </source>
</evidence>
<keyword evidence="1" id="KW-0472">Membrane</keyword>